<name>A0A7R8YZ69_HERIL</name>
<keyword evidence="2" id="KW-1185">Reference proteome</keyword>
<protein>
    <submittedName>
        <fullName evidence="1">Uncharacterized protein</fullName>
    </submittedName>
</protein>
<reference evidence="1 2" key="1">
    <citation type="submission" date="2020-11" db="EMBL/GenBank/DDBJ databases">
        <authorList>
            <person name="Wallbank WR R."/>
            <person name="Pardo Diaz C."/>
            <person name="Kozak K."/>
            <person name="Martin S."/>
            <person name="Jiggins C."/>
            <person name="Moest M."/>
            <person name="Warren A I."/>
            <person name="Generalovic N T."/>
            <person name="Byers J.R.P. K."/>
            <person name="Montejo-Kovacevich G."/>
            <person name="Yen C E."/>
        </authorList>
    </citation>
    <scope>NUCLEOTIDE SEQUENCE [LARGE SCALE GENOMIC DNA]</scope>
</reference>
<dbReference type="InParanoid" id="A0A7R8YZ69"/>
<organism evidence="1 2">
    <name type="scientific">Hermetia illucens</name>
    <name type="common">Black soldier fly</name>
    <dbReference type="NCBI Taxonomy" id="343691"/>
    <lineage>
        <taxon>Eukaryota</taxon>
        <taxon>Metazoa</taxon>
        <taxon>Ecdysozoa</taxon>
        <taxon>Arthropoda</taxon>
        <taxon>Hexapoda</taxon>
        <taxon>Insecta</taxon>
        <taxon>Pterygota</taxon>
        <taxon>Neoptera</taxon>
        <taxon>Endopterygota</taxon>
        <taxon>Diptera</taxon>
        <taxon>Brachycera</taxon>
        <taxon>Stratiomyomorpha</taxon>
        <taxon>Stratiomyidae</taxon>
        <taxon>Hermetiinae</taxon>
        <taxon>Hermetia</taxon>
    </lineage>
</organism>
<dbReference type="AlphaFoldDB" id="A0A7R8YZ69"/>
<dbReference type="EMBL" id="LR899013">
    <property type="protein sequence ID" value="CAD7090919.1"/>
    <property type="molecule type" value="Genomic_DNA"/>
</dbReference>
<accession>A0A7R8YZ69</accession>
<proteinExistence type="predicted"/>
<dbReference type="Proteomes" id="UP000594454">
    <property type="component" value="Chromosome 5"/>
</dbReference>
<gene>
    <name evidence="1" type="ORF">HERILL_LOCUS13375</name>
</gene>
<sequence length="77" mass="8501">MRVEKRNPVAGPPAQLVGRSGPNFVGSRVVGSDSVIGINTLTRSDEDKKKCHASYFRACTKYHLLVESIINRLSEKD</sequence>
<evidence type="ECO:0000313" key="2">
    <source>
        <dbReference type="Proteomes" id="UP000594454"/>
    </source>
</evidence>
<evidence type="ECO:0000313" key="1">
    <source>
        <dbReference type="EMBL" id="CAD7090919.1"/>
    </source>
</evidence>